<evidence type="ECO:0000313" key="4">
    <source>
        <dbReference type="Proteomes" id="UP000094444"/>
    </source>
</evidence>
<evidence type="ECO:0000256" key="1">
    <source>
        <dbReference type="SAM" id="MobiDB-lite"/>
    </source>
</evidence>
<accession>A0A2P5HI10</accession>
<dbReference type="Pfam" id="PF14420">
    <property type="entry name" value="Clr5"/>
    <property type="match status" value="1"/>
</dbReference>
<name>A0A2P5HI10_DIAHE</name>
<reference evidence="3" key="1">
    <citation type="submission" date="2017-09" db="EMBL/GenBank/DDBJ databases">
        <title>Polyketide synthases of a Diaporthe helianthi virulent isolate.</title>
        <authorList>
            <person name="Baroncelli R."/>
        </authorList>
    </citation>
    <scope>NUCLEOTIDE SEQUENCE [LARGE SCALE GENOMIC DNA]</scope>
    <source>
        <strain evidence="3">7/96</strain>
    </source>
</reference>
<proteinExistence type="predicted"/>
<dbReference type="EMBL" id="MAVT02001935">
    <property type="protein sequence ID" value="POS69889.1"/>
    <property type="molecule type" value="Genomic_DNA"/>
</dbReference>
<evidence type="ECO:0000259" key="2">
    <source>
        <dbReference type="Pfam" id="PF14420"/>
    </source>
</evidence>
<feature type="domain" description="Clr5" evidence="2">
    <location>
        <begin position="47"/>
        <end position="82"/>
    </location>
</feature>
<evidence type="ECO:0000313" key="3">
    <source>
        <dbReference type="EMBL" id="POS69889.1"/>
    </source>
</evidence>
<feature type="compositionally biased region" description="Acidic residues" evidence="1">
    <location>
        <begin position="1"/>
        <end position="11"/>
    </location>
</feature>
<dbReference type="OrthoDB" id="5986190at2759"/>
<organism evidence="3 4">
    <name type="scientific">Diaporthe helianthi</name>
    <dbReference type="NCBI Taxonomy" id="158607"/>
    <lineage>
        <taxon>Eukaryota</taxon>
        <taxon>Fungi</taxon>
        <taxon>Dikarya</taxon>
        <taxon>Ascomycota</taxon>
        <taxon>Pezizomycotina</taxon>
        <taxon>Sordariomycetes</taxon>
        <taxon>Sordariomycetidae</taxon>
        <taxon>Diaporthales</taxon>
        <taxon>Diaporthaceae</taxon>
        <taxon>Diaporthe</taxon>
    </lineage>
</organism>
<protein>
    <recommendedName>
        <fullName evidence="2">Clr5 domain-containing protein</fullName>
    </recommendedName>
</protein>
<sequence length="384" mass="42771">MASSSGDDETSVESMSPVSSSTPTARNGAEAPAAQLDQASSFPQKGEWIQYKTVMRKLYMDENQTLAQLREYMRINYGFTASWVYHNTNPTIIKGLFSLSRFDPKAVQETTHGDSVRPGTPVRLANGQIVDTCRLQRHLRRKKVYSNTKVPLITSVRPPDSHHITEAVFAYTRTTTRWFSFAGEVNDAMKQQDVSRALVRMRWAPDEVAIMFRSQPSTTICNIFMLIVQLIQHAEAATGTDAEQFRILLKALLKYAASLGFSGALGLPRTHPLPHLMQSLALVPHAELGETAVRAWKVCCQAWAEMVFASTASGVGSKSLQIWLRVSDKGDMEGMWFFTLIGGIIDEQLQAFEQMYGKCDLRYIETLQCKADLLSYVAVANGGN</sequence>
<feature type="compositionally biased region" description="Low complexity" evidence="1">
    <location>
        <begin position="12"/>
        <end position="23"/>
    </location>
</feature>
<gene>
    <name evidence="3" type="ORF">DHEL01_v211718</name>
</gene>
<dbReference type="AlphaFoldDB" id="A0A2P5HI10"/>
<dbReference type="InParanoid" id="A0A2P5HI10"/>
<feature type="region of interest" description="Disordered" evidence="1">
    <location>
        <begin position="1"/>
        <end position="39"/>
    </location>
</feature>
<keyword evidence="4" id="KW-1185">Reference proteome</keyword>
<dbReference type="InterPro" id="IPR025676">
    <property type="entry name" value="Clr5_dom"/>
</dbReference>
<dbReference type="Proteomes" id="UP000094444">
    <property type="component" value="Unassembled WGS sequence"/>
</dbReference>
<comment type="caution">
    <text evidence="3">The sequence shown here is derived from an EMBL/GenBank/DDBJ whole genome shotgun (WGS) entry which is preliminary data.</text>
</comment>